<keyword evidence="2" id="KW-0560">Oxidoreductase</keyword>
<sequence length="228" mass="24558">MTNQPTEIAIVGGGMVGGALALGLAQQGFTVMVIEHAAPAPFMADSQPDVRISAISAASVSLLKGQGVWETVQGMRSHPYRRLETWEWENAQVVFDAAELKLPLLGYMVENNVLQQALWQALEAHPGVTLRVPASLAALHRHNDGCALELADGERITPKLVIGADGANSQVRQMAGIGIHAWQYAQSCMLITVKCENAPRRQHLAAVYANRAARFFTAVRRLGVAGMV</sequence>
<dbReference type="InterPro" id="IPR036188">
    <property type="entry name" value="FAD/NAD-bd_sf"/>
</dbReference>
<dbReference type="PRINTS" id="PR00420">
    <property type="entry name" value="RNGMNOXGNASE"/>
</dbReference>
<dbReference type="Proteomes" id="UP000254741">
    <property type="component" value="Unassembled WGS sequence"/>
</dbReference>
<reference evidence="2 3" key="1">
    <citation type="submission" date="2018-06" db="EMBL/GenBank/DDBJ databases">
        <authorList>
            <consortium name="Pathogen Informatics"/>
            <person name="Doyle S."/>
        </authorList>
    </citation>
    <scope>NUCLEOTIDE SEQUENCE [LARGE SCALE GENOMIC DNA]</scope>
    <source>
        <strain evidence="2 3">NCTC8297</strain>
    </source>
</reference>
<dbReference type="AlphaFoldDB" id="A0A379TEE5"/>
<dbReference type="Pfam" id="PF01494">
    <property type="entry name" value="FAD_binding_3"/>
    <property type="match status" value="1"/>
</dbReference>
<evidence type="ECO:0000313" key="3">
    <source>
        <dbReference type="Proteomes" id="UP000254741"/>
    </source>
</evidence>
<dbReference type="InterPro" id="IPR002938">
    <property type="entry name" value="FAD-bd"/>
</dbReference>
<evidence type="ECO:0000259" key="1">
    <source>
        <dbReference type="Pfam" id="PF01494"/>
    </source>
</evidence>
<dbReference type="EMBL" id="UGXG01000002">
    <property type="protein sequence ID" value="SUG48831.1"/>
    <property type="molecule type" value="Genomic_DNA"/>
</dbReference>
<dbReference type="PANTHER" id="PTHR43876:SF10">
    <property type="entry name" value="3-DEMETHOXYUBIQUINOL 3-HYDROXYLASE"/>
    <property type="match status" value="1"/>
</dbReference>
<gene>
    <name evidence="2" type="primary">ubiF_3</name>
    <name evidence="2" type="ORF">NCTC8297_04149</name>
</gene>
<dbReference type="PANTHER" id="PTHR43876">
    <property type="entry name" value="UBIQUINONE BIOSYNTHESIS MONOOXYGENASE COQ6, MITOCHONDRIAL"/>
    <property type="match status" value="1"/>
</dbReference>
<dbReference type="InterPro" id="IPR051205">
    <property type="entry name" value="UbiH/COQ6_monooxygenase"/>
</dbReference>
<protein>
    <submittedName>
        <fullName evidence="2">2-octaprenyl-3-methyl-6-methoxy-1,4-benzoquinol hydroxylase</fullName>
        <ecNumber evidence="2">1.14.13.-</ecNumber>
    </submittedName>
</protein>
<dbReference type="GO" id="GO:0008682">
    <property type="term" value="F:3-demethoxyubiquinol 3-hydroxylase activity"/>
    <property type="evidence" value="ECO:0007669"/>
    <property type="project" value="TreeGrafter"/>
</dbReference>
<accession>A0A379TEE5</accession>
<organism evidence="2 3">
    <name type="scientific">Salmonella enterica subsp. arizonae</name>
    <dbReference type="NCBI Taxonomy" id="59203"/>
    <lineage>
        <taxon>Bacteria</taxon>
        <taxon>Pseudomonadati</taxon>
        <taxon>Pseudomonadota</taxon>
        <taxon>Gammaproteobacteria</taxon>
        <taxon>Enterobacterales</taxon>
        <taxon>Enterobacteriaceae</taxon>
        <taxon>Salmonella</taxon>
    </lineage>
</organism>
<dbReference type="EC" id="1.14.13.-" evidence="2"/>
<dbReference type="GO" id="GO:0071949">
    <property type="term" value="F:FAD binding"/>
    <property type="evidence" value="ECO:0007669"/>
    <property type="project" value="InterPro"/>
</dbReference>
<feature type="domain" description="FAD-binding" evidence="1">
    <location>
        <begin position="6"/>
        <end position="198"/>
    </location>
</feature>
<dbReference type="Gene3D" id="3.50.50.60">
    <property type="entry name" value="FAD/NAD(P)-binding domain"/>
    <property type="match status" value="1"/>
</dbReference>
<evidence type="ECO:0000313" key="2">
    <source>
        <dbReference type="EMBL" id="SUG48831.1"/>
    </source>
</evidence>
<proteinExistence type="predicted"/>
<name>A0A379TEE5_SALER</name>
<dbReference type="SUPFAM" id="SSF51905">
    <property type="entry name" value="FAD/NAD(P)-binding domain"/>
    <property type="match status" value="1"/>
</dbReference>